<comment type="caution">
    <text evidence="1">The sequence shown here is derived from an EMBL/GenBank/DDBJ whole genome shotgun (WGS) entry which is preliminary data.</text>
</comment>
<dbReference type="EMBL" id="MPTW01000045">
    <property type="protein sequence ID" value="OME64154.1"/>
    <property type="molecule type" value="Genomic_DNA"/>
</dbReference>
<accession>A0A1R0Z805</accession>
<organism evidence="1 2">
    <name type="scientific">Paenibacillus odorifer</name>
    <dbReference type="NCBI Taxonomy" id="189426"/>
    <lineage>
        <taxon>Bacteria</taxon>
        <taxon>Bacillati</taxon>
        <taxon>Bacillota</taxon>
        <taxon>Bacilli</taxon>
        <taxon>Bacillales</taxon>
        <taxon>Paenibacillaceae</taxon>
        <taxon>Paenibacillus</taxon>
    </lineage>
</organism>
<dbReference type="RefSeq" id="WP_076287096.1">
    <property type="nucleotide sequence ID" value="NZ_MPTW01000045.1"/>
</dbReference>
<dbReference type="OrthoDB" id="3532550at2"/>
<evidence type="ECO:0000313" key="1">
    <source>
        <dbReference type="EMBL" id="OME64154.1"/>
    </source>
</evidence>
<dbReference type="AlphaFoldDB" id="A0A1R0Z805"/>
<reference evidence="1 2" key="1">
    <citation type="submission" date="2016-11" db="EMBL/GenBank/DDBJ databases">
        <title>Paenibacillus species isolates.</title>
        <authorList>
            <person name="Beno S.M."/>
        </authorList>
    </citation>
    <scope>NUCLEOTIDE SEQUENCE [LARGE SCALE GENOMIC DNA]</scope>
    <source>
        <strain evidence="1 2">FSL H7-0443</strain>
    </source>
</reference>
<sequence length="124" mass="14521">MKIVKGCVIKMSLQLVPLNIPSGWTVLWNHFYEINPDDFHDDSFPYVWELHEDIFYLRNEKTGLILDLGWYPAMCSEGAYTLNLVKIGDEETGPEYWANPILKYCSRKINDITNIIHEVLNKEQ</sequence>
<protein>
    <submittedName>
        <fullName evidence="1">Uncharacterized protein</fullName>
    </submittedName>
</protein>
<dbReference type="Proteomes" id="UP000187425">
    <property type="component" value="Unassembled WGS sequence"/>
</dbReference>
<proteinExistence type="predicted"/>
<evidence type="ECO:0000313" key="2">
    <source>
        <dbReference type="Proteomes" id="UP000187425"/>
    </source>
</evidence>
<gene>
    <name evidence="1" type="ORF">BSK65_29820</name>
</gene>
<name>A0A1R0Z805_9BACL</name>